<dbReference type="AlphaFoldDB" id="A0A3B0Z860"/>
<protein>
    <submittedName>
        <fullName evidence="1">Uncharacterized protein</fullName>
    </submittedName>
</protein>
<reference evidence="1" key="1">
    <citation type="submission" date="2018-06" db="EMBL/GenBank/DDBJ databases">
        <authorList>
            <person name="Zhirakovskaya E."/>
        </authorList>
    </citation>
    <scope>NUCLEOTIDE SEQUENCE</scope>
</reference>
<evidence type="ECO:0000313" key="1">
    <source>
        <dbReference type="EMBL" id="VAW87721.1"/>
    </source>
</evidence>
<proteinExistence type="predicted"/>
<accession>A0A3B0Z860</accession>
<organism evidence="1">
    <name type="scientific">hydrothermal vent metagenome</name>
    <dbReference type="NCBI Taxonomy" id="652676"/>
    <lineage>
        <taxon>unclassified sequences</taxon>
        <taxon>metagenomes</taxon>
        <taxon>ecological metagenomes</taxon>
    </lineage>
</organism>
<gene>
    <name evidence="1" type="ORF">MNBD_GAMMA16-1300</name>
</gene>
<feature type="non-terminal residue" evidence="1">
    <location>
        <position position="49"/>
    </location>
</feature>
<name>A0A3B0Z860_9ZZZZ</name>
<dbReference type="EMBL" id="UOFO01000129">
    <property type="protein sequence ID" value="VAW87721.1"/>
    <property type="molecule type" value="Genomic_DNA"/>
</dbReference>
<sequence length="49" mass="5704">MRAHFNTTLEYILSHNLISLNLISDADAKFEKKIKAKHSKLYKKISDEV</sequence>